<sequence length="67" mass="7365">MAVVACLRMKFAPQAYLGRPLTEGHTTKKNHRCLKRHLASEIDRNLTAVTRADEGLAFVTSAISILA</sequence>
<gene>
    <name evidence="1" type="ORF">GALL_246900</name>
</gene>
<accession>A0A1J5RBA5</accession>
<proteinExistence type="predicted"/>
<organism evidence="1">
    <name type="scientific">mine drainage metagenome</name>
    <dbReference type="NCBI Taxonomy" id="410659"/>
    <lineage>
        <taxon>unclassified sequences</taxon>
        <taxon>metagenomes</taxon>
        <taxon>ecological metagenomes</taxon>
    </lineage>
</organism>
<dbReference type="EMBL" id="MLJW01000209">
    <property type="protein sequence ID" value="OIQ93360.1"/>
    <property type="molecule type" value="Genomic_DNA"/>
</dbReference>
<protein>
    <submittedName>
        <fullName evidence="1">Uncharacterized protein</fullName>
    </submittedName>
</protein>
<comment type="caution">
    <text evidence="1">The sequence shown here is derived from an EMBL/GenBank/DDBJ whole genome shotgun (WGS) entry which is preliminary data.</text>
</comment>
<name>A0A1J5RBA5_9ZZZZ</name>
<evidence type="ECO:0000313" key="1">
    <source>
        <dbReference type="EMBL" id="OIQ93360.1"/>
    </source>
</evidence>
<reference evidence="1" key="1">
    <citation type="submission" date="2016-10" db="EMBL/GenBank/DDBJ databases">
        <title>Sequence of Gallionella enrichment culture.</title>
        <authorList>
            <person name="Poehlein A."/>
            <person name="Muehling M."/>
            <person name="Daniel R."/>
        </authorList>
    </citation>
    <scope>NUCLEOTIDE SEQUENCE</scope>
</reference>
<dbReference type="AlphaFoldDB" id="A0A1J5RBA5"/>